<protein>
    <submittedName>
        <fullName evidence="1">Uncharacterized protein</fullName>
    </submittedName>
</protein>
<dbReference type="EMBL" id="LAZR01005919">
    <property type="protein sequence ID" value="KKM96141.1"/>
    <property type="molecule type" value="Genomic_DNA"/>
</dbReference>
<reference evidence="1" key="1">
    <citation type="journal article" date="2015" name="Nature">
        <title>Complex archaea that bridge the gap between prokaryotes and eukaryotes.</title>
        <authorList>
            <person name="Spang A."/>
            <person name="Saw J.H."/>
            <person name="Jorgensen S.L."/>
            <person name="Zaremba-Niedzwiedzka K."/>
            <person name="Martijn J."/>
            <person name="Lind A.E."/>
            <person name="van Eijk R."/>
            <person name="Schleper C."/>
            <person name="Guy L."/>
            <person name="Ettema T.J."/>
        </authorList>
    </citation>
    <scope>NUCLEOTIDE SEQUENCE</scope>
</reference>
<name>A0A0F9M9U0_9ZZZZ</name>
<accession>A0A0F9M9U0</accession>
<sequence>SYVNAWNKVLRTQCWGSNTAGIIDTGNVSRTVSAEAVNMRMAGGSEDYYGIVVGTDNTPVTIDDYKLGAQVTLAGGWQHYPASYDTPSVVGNTCSFNVTRLIVNNTGGPVEIKEIGGYIKGKTWYFCGIRDVLGSPVTVPDGGSITVTYTMKVTV</sequence>
<organism evidence="1">
    <name type="scientific">marine sediment metagenome</name>
    <dbReference type="NCBI Taxonomy" id="412755"/>
    <lineage>
        <taxon>unclassified sequences</taxon>
        <taxon>metagenomes</taxon>
        <taxon>ecological metagenomes</taxon>
    </lineage>
</organism>
<dbReference type="AlphaFoldDB" id="A0A0F9M9U0"/>
<comment type="caution">
    <text evidence="1">The sequence shown here is derived from an EMBL/GenBank/DDBJ whole genome shotgun (WGS) entry which is preliminary data.</text>
</comment>
<evidence type="ECO:0000313" key="1">
    <source>
        <dbReference type="EMBL" id="KKM96141.1"/>
    </source>
</evidence>
<proteinExistence type="predicted"/>
<gene>
    <name evidence="1" type="ORF">LCGC14_1181190</name>
</gene>
<feature type="non-terminal residue" evidence="1">
    <location>
        <position position="1"/>
    </location>
</feature>